<evidence type="ECO:0000256" key="8">
    <source>
        <dbReference type="ARBA" id="ARBA00023054"/>
    </source>
</evidence>
<organism evidence="12 13">
    <name type="scientific">Saccharomycodes ludwigii</name>
    <dbReference type="NCBI Taxonomy" id="36035"/>
    <lineage>
        <taxon>Eukaryota</taxon>
        <taxon>Fungi</taxon>
        <taxon>Dikarya</taxon>
        <taxon>Ascomycota</taxon>
        <taxon>Saccharomycotina</taxon>
        <taxon>Saccharomycetes</taxon>
        <taxon>Saccharomycodales</taxon>
        <taxon>Saccharomycodaceae</taxon>
        <taxon>Saccharomycodes</taxon>
    </lineage>
</organism>
<keyword evidence="5" id="KW-0158">Chromosome</keyword>
<evidence type="ECO:0000313" key="12">
    <source>
        <dbReference type="EMBL" id="SSD60688.1"/>
    </source>
</evidence>
<dbReference type="SUPFAM" id="SSF52540">
    <property type="entry name" value="P-loop containing nucleoside triphosphate hydrolases"/>
    <property type="match status" value="2"/>
</dbReference>
<keyword evidence="7" id="KW-0067">ATP-binding</keyword>
<protein>
    <recommendedName>
        <fullName evidence="4">Structural maintenance of chromosomes protein 5</fullName>
    </recommendedName>
</protein>
<keyword evidence="6" id="KW-0547">Nucleotide-binding</keyword>
<evidence type="ECO:0000256" key="10">
    <source>
        <dbReference type="SAM" id="Coils"/>
    </source>
</evidence>
<evidence type="ECO:0000256" key="2">
    <source>
        <dbReference type="ARBA" id="ARBA00004286"/>
    </source>
</evidence>
<evidence type="ECO:0000256" key="7">
    <source>
        <dbReference type="ARBA" id="ARBA00022840"/>
    </source>
</evidence>
<sequence>MGSFKKLKLSTPSTAEFQRGSIVKIRLENFVIYQFTEFHLSPSLNMIIGPNGSGKSTFVCAVCLGLAGRPEFIGRAKKAQDYIRNGCNSCKITIYLKNNPEVLTEFHSLIKESDDLIEITRKIFKNEGSGNNKQKNQYFINGISVPENKVKEIINKLKIQLDNLCQFLSQERVEEFARLKNEKLLYETMRSIDPDLVDILEKLKEIEVLEQEQQQKLKNKLKRKSELNEKLEHLQQAAHALQLYKQKLEQIDLNRKLIPFVKYSDLEKAKNDAKKAMIATKEEHDALLERFEPDRERLQTLNQQLDLPMAKVNKYKKKFQEAHSMLEDFVTSIDKNQEQIKTKLKQIEYYNTRHIKQKEAIKQKTFEKHRITQERDMIETISNEEIESLLQQRKHFGTEINQLESQKLDVEREIKNYINNINKLKSDMVRLKRDQESNDTIHILNDRSVSDNVKNAVHFLRDHMDEMKGSVLEPPVMAVSSQDDIYANYLDSIVDRSTALSLTMVDASCYNKYSDVFLNKFGIGLRQLGNKKLPEPQISSQNLRSKYGFDGYLDEFLQGDPMVIQMLCEQNMINQIPVSKNALSRQMYEKLLTVSPQTGRPLFPRVIAGGTVYNFRVSNYGDRQVFSNDYNTRQTNFYKGNVISSEHIELSQRKINEKKQKVIAVEGEVKKRRQTVNEYQSNIVELKAKALECKNEYSALQAKNKRWNNLNNAIHQKSAEIERMTQNLNKDASSKIQELQNEIKEHLEDTVTLQNSKFDTLETMEKIKKRALVYLANRWEISNRLYFAKEQFSNAEQEINTLADEFNEKKEIYKNLKNNKETKAWRKQVQSYSAELNEKLKAMIAEYQEEDKFDERNINNTINILQDEISMSNHDRSAAKVLKEVELELGNLEQQIPQQEQELQNLRTKLKSGKDIFEPRASEIVSKISKRFSTLFTSVGSAGEVQLVRENSFRDWRIEILVKFRDNVPLKVLDSHTQSGGERAVSTVLYMIALQEFTTAPFRVVDEINQGMDANNERIVHKAMVENACSEKTSQYFLITPKLLTGLYYHPKMRIHCVVAGSWIPNPSKEPEKVHFGETSSYVL</sequence>
<comment type="subcellular location">
    <subcellularLocation>
        <location evidence="2">Chromosome</location>
    </subcellularLocation>
    <subcellularLocation>
        <location evidence="1">Nucleus</location>
    </subcellularLocation>
</comment>
<evidence type="ECO:0000256" key="5">
    <source>
        <dbReference type="ARBA" id="ARBA00022454"/>
    </source>
</evidence>
<name>A0A376B7P6_9ASCO</name>
<dbReference type="PANTHER" id="PTHR45916:SF1">
    <property type="entry name" value="STRUCTURAL MAINTENANCE OF CHROMOSOMES PROTEIN 5"/>
    <property type="match status" value="1"/>
</dbReference>
<dbReference type="GO" id="GO:0005634">
    <property type="term" value="C:nucleus"/>
    <property type="evidence" value="ECO:0007669"/>
    <property type="project" value="UniProtKB-SubCell"/>
</dbReference>
<gene>
    <name evidence="12" type="ORF">SCODWIG_02449</name>
</gene>
<keyword evidence="13" id="KW-1185">Reference proteome</keyword>
<feature type="coiled-coil region" evidence="10">
    <location>
        <begin position="669"/>
        <end position="756"/>
    </location>
</feature>
<evidence type="ECO:0000256" key="4">
    <source>
        <dbReference type="ARBA" id="ARBA00018687"/>
    </source>
</evidence>
<feature type="coiled-coil region" evidence="10">
    <location>
        <begin position="785"/>
        <end position="857"/>
    </location>
</feature>
<proteinExistence type="inferred from homology"/>
<dbReference type="EMBL" id="UFAJ01000421">
    <property type="protein sequence ID" value="SSD60688.1"/>
    <property type="molecule type" value="Genomic_DNA"/>
</dbReference>
<dbReference type="PANTHER" id="PTHR45916">
    <property type="entry name" value="STRUCTURAL MAINTENANCE OF CHROMOSOMES PROTEIN 5"/>
    <property type="match status" value="1"/>
</dbReference>
<dbReference type="InterPro" id="IPR038729">
    <property type="entry name" value="Rad50/SbcC_AAA"/>
</dbReference>
<feature type="coiled-coil region" evidence="10">
    <location>
        <begin position="882"/>
        <end position="909"/>
    </location>
</feature>
<comment type="similarity">
    <text evidence="3">Belongs to the SMC family. SMC5 subfamily.</text>
</comment>
<feature type="domain" description="Rad50/SbcC-type AAA" evidence="11">
    <location>
        <begin position="24"/>
        <end position="237"/>
    </location>
</feature>
<dbReference type="Proteomes" id="UP000262825">
    <property type="component" value="Unassembled WGS sequence"/>
</dbReference>
<dbReference type="GO" id="GO:0000724">
    <property type="term" value="P:double-strand break repair via homologous recombination"/>
    <property type="evidence" value="ECO:0007669"/>
    <property type="project" value="TreeGrafter"/>
</dbReference>
<dbReference type="FunFam" id="3.40.50.300:FF:001301">
    <property type="entry name" value="Structural maintenance of chromosomes 5"/>
    <property type="match status" value="1"/>
</dbReference>
<keyword evidence="9" id="KW-0539">Nucleus</keyword>
<dbReference type="GO" id="GO:0005524">
    <property type="term" value="F:ATP binding"/>
    <property type="evidence" value="ECO:0007669"/>
    <property type="project" value="UniProtKB-KW"/>
</dbReference>
<evidence type="ECO:0000256" key="1">
    <source>
        <dbReference type="ARBA" id="ARBA00004123"/>
    </source>
</evidence>
<keyword evidence="8 10" id="KW-0175">Coiled coil</keyword>
<evidence type="ECO:0000259" key="11">
    <source>
        <dbReference type="Pfam" id="PF13476"/>
    </source>
</evidence>
<dbReference type="InterPro" id="IPR027417">
    <property type="entry name" value="P-loop_NTPase"/>
</dbReference>
<dbReference type="Gene3D" id="3.40.50.300">
    <property type="entry name" value="P-loop containing nucleotide triphosphate hydrolases"/>
    <property type="match status" value="2"/>
</dbReference>
<accession>A0A376B7P6</accession>
<evidence type="ECO:0000256" key="3">
    <source>
        <dbReference type="ARBA" id="ARBA00010171"/>
    </source>
</evidence>
<dbReference type="Pfam" id="PF13476">
    <property type="entry name" value="AAA_23"/>
    <property type="match status" value="1"/>
</dbReference>
<evidence type="ECO:0000256" key="9">
    <source>
        <dbReference type="ARBA" id="ARBA00023242"/>
    </source>
</evidence>
<dbReference type="GO" id="GO:0016887">
    <property type="term" value="F:ATP hydrolysis activity"/>
    <property type="evidence" value="ECO:0007669"/>
    <property type="project" value="InterPro"/>
</dbReference>
<evidence type="ECO:0000256" key="6">
    <source>
        <dbReference type="ARBA" id="ARBA00022741"/>
    </source>
</evidence>
<feature type="coiled-coil region" evidence="10">
    <location>
        <begin position="199"/>
        <end position="290"/>
    </location>
</feature>
<dbReference type="GO" id="GO:0003697">
    <property type="term" value="F:single-stranded DNA binding"/>
    <property type="evidence" value="ECO:0007669"/>
    <property type="project" value="TreeGrafter"/>
</dbReference>
<reference evidence="13" key="1">
    <citation type="submission" date="2018-06" db="EMBL/GenBank/DDBJ databases">
        <authorList>
            <person name="Guldener U."/>
        </authorList>
    </citation>
    <scope>NUCLEOTIDE SEQUENCE [LARGE SCALE GENOMIC DNA]</scope>
    <source>
        <strain evidence="13">UTAD17</strain>
    </source>
</reference>
<dbReference type="OrthoDB" id="10254973at2759"/>
<evidence type="ECO:0000313" key="13">
    <source>
        <dbReference type="Proteomes" id="UP000262825"/>
    </source>
</evidence>
<dbReference type="VEuPathDB" id="FungiDB:SCODWIG_02449"/>
<dbReference type="GO" id="GO:0030915">
    <property type="term" value="C:Smc5-Smc6 complex"/>
    <property type="evidence" value="ECO:0007669"/>
    <property type="project" value="TreeGrafter"/>
</dbReference>
<feature type="coiled-coil region" evidence="10">
    <location>
        <begin position="386"/>
        <end position="434"/>
    </location>
</feature>
<dbReference type="AlphaFoldDB" id="A0A376B7P6"/>